<dbReference type="EMBL" id="JAMKFB020000007">
    <property type="protein sequence ID" value="KAL0188451.1"/>
    <property type="molecule type" value="Genomic_DNA"/>
</dbReference>
<gene>
    <name evidence="1" type="ORF">M9458_015550</name>
</gene>
<comment type="caution">
    <text evidence="1">The sequence shown here is derived from an EMBL/GenBank/DDBJ whole genome shotgun (WGS) entry which is preliminary data.</text>
</comment>
<evidence type="ECO:0000313" key="1">
    <source>
        <dbReference type="EMBL" id="KAL0188451.1"/>
    </source>
</evidence>
<organism evidence="1 2">
    <name type="scientific">Cirrhinus mrigala</name>
    <name type="common">Mrigala</name>
    <dbReference type="NCBI Taxonomy" id="683832"/>
    <lineage>
        <taxon>Eukaryota</taxon>
        <taxon>Metazoa</taxon>
        <taxon>Chordata</taxon>
        <taxon>Craniata</taxon>
        <taxon>Vertebrata</taxon>
        <taxon>Euteleostomi</taxon>
        <taxon>Actinopterygii</taxon>
        <taxon>Neopterygii</taxon>
        <taxon>Teleostei</taxon>
        <taxon>Ostariophysi</taxon>
        <taxon>Cypriniformes</taxon>
        <taxon>Cyprinidae</taxon>
        <taxon>Labeoninae</taxon>
        <taxon>Labeonini</taxon>
        <taxon>Cirrhinus</taxon>
    </lineage>
</organism>
<keyword evidence="2" id="KW-1185">Reference proteome</keyword>
<reference evidence="1 2" key="1">
    <citation type="submission" date="2024-05" db="EMBL/GenBank/DDBJ databases">
        <title>Genome sequencing and assembly of Indian major carp, Cirrhinus mrigala (Hamilton, 1822).</title>
        <authorList>
            <person name="Mohindra V."/>
            <person name="Chowdhury L.M."/>
            <person name="Lal K."/>
            <person name="Jena J.K."/>
        </authorList>
    </citation>
    <scope>NUCLEOTIDE SEQUENCE [LARGE SCALE GENOMIC DNA]</scope>
    <source>
        <strain evidence="1">CM1030</strain>
        <tissue evidence="1">Blood</tissue>
    </source>
</reference>
<proteinExistence type="predicted"/>
<accession>A0ABD0QQP7</accession>
<sequence length="95" mass="10853">MPRRETTKPPPAWLSLPNPSRWLIRTVRLGYAIQFVRHPPRFRGILFTSVHSDTDASVLHAEIAVLLAKDAMKPVPPAEMKLGFYCPYFIVPKKN</sequence>
<protein>
    <submittedName>
        <fullName evidence="1">Uncharacterized protein</fullName>
    </submittedName>
</protein>
<name>A0ABD0QQP7_CIRMR</name>
<dbReference type="Proteomes" id="UP001529510">
    <property type="component" value="Unassembled WGS sequence"/>
</dbReference>
<feature type="non-terminal residue" evidence="1">
    <location>
        <position position="95"/>
    </location>
</feature>
<evidence type="ECO:0000313" key="2">
    <source>
        <dbReference type="Proteomes" id="UP001529510"/>
    </source>
</evidence>
<dbReference type="AlphaFoldDB" id="A0ABD0QQP7"/>